<evidence type="ECO:0000313" key="3">
    <source>
        <dbReference type="Proteomes" id="UP001163046"/>
    </source>
</evidence>
<dbReference type="Proteomes" id="UP001163046">
    <property type="component" value="Unassembled WGS sequence"/>
</dbReference>
<proteinExistence type="predicted"/>
<feature type="region of interest" description="Disordered" evidence="1">
    <location>
        <begin position="1"/>
        <end position="24"/>
    </location>
</feature>
<evidence type="ECO:0000256" key="1">
    <source>
        <dbReference type="SAM" id="MobiDB-lite"/>
    </source>
</evidence>
<organism evidence="2 3">
    <name type="scientific">Desmophyllum pertusum</name>
    <dbReference type="NCBI Taxonomy" id="174260"/>
    <lineage>
        <taxon>Eukaryota</taxon>
        <taxon>Metazoa</taxon>
        <taxon>Cnidaria</taxon>
        <taxon>Anthozoa</taxon>
        <taxon>Hexacorallia</taxon>
        <taxon>Scleractinia</taxon>
        <taxon>Caryophylliina</taxon>
        <taxon>Caryophylliidae</taxon>
        <taxon>Desmophyllum</taxon>
    </lineage>
</organism>
<gene>
    <name evidence="2" type="ORF">OS493_008415</name>
</gene>
<evidence type="ECO:0000313" key="2">
    <source>
        <dbReference type="EMBL" id="KAJ7393116.1"/>
    </source>
</evidence>
<dbReference type="AlphaFoldDB" id="A0A9X0DB21"/>
<keyword evidence="3" id="KW-1185">Reference proteome</keyword>
<sequence>MKRKMSSMNTTCTSCGTSAGSISPLSRIRQGGHMRSLSSGCEFKRHSSLFNHFGRLNGTRDESHLRQEASVCSV</sequence>
<comment type="caution">
    <text evidence="2">The sequence shown here is derived from an EMBL/GenBank/DDBJ whole genome shotgun (WGS) entry which is preliminary data.</text>
</comment>
<accession>A0A9X0DB21</accession>
<dbReference type="OrthoDB" id="6287725at2759"/>
<feature type="compositionally biased region" description="Low complexity" evidence="1">
    <location>
        <begin position="10"/>
        <end position="23"/>
    </location>
</feature>
<protein>
    <submittedName>
        <fullName evidence="2">Uncharacterized protein</fullName>
    </submittedName>
</protein>
<name>A0A9X0DB21_9CNID</name>
<reference evidence="2" key="1">
    <citation type="submission" date="2023-01" db="EMBL/GenBank/DDBJ databases">
        <title>Genome assembly of the deep-sea coral Lophelia pertusa.</title>
        <authorList>
            <person name="Herrera S."/>
            <person name="Cordes E."/>
        </authorList>
    </citation>
    <scope>NUCLEOTIDE SEQUENCE</scope>
    <source>
        <strain evidence="2">USNM1676648</strain>
        <tissue evidence="2">Polyp</tissue>
    </source>
</reference>
<dbReference type="EMBL" id="MU825399">
    <property type="protein sequence ID" value="KAJ7393116.1"/>
    <property type="molecule type" value="Genomic_DNA"/>
</dbReference>